<evidence type="ECO:0000256" key="1">
    <source>
        <dbReference type="ARBA" id="ARBA00001968"/>
    </source>
</evidence>
<comment type="cofactor">
    <cofactor evidence="1">
        <name>a divalent metal cation</name>
        <dbReference type="ChEBI" id="CHEBI:60240"/>
    </cofactor>
</comment>
<dbReference type="Pfam" id="PF13359">
    <property type="entry name" value="DDE_Tnp_4"/>
    <property type="match status" value="1"/>
</dbReference>
<dbReference type="AlphaFoldDB" id="A0A7J6N4Y2"/>
<accession>A0A7J6N4Y2</accession>
<proteinExistence type="predicted"/>
<feature type="domain" description="DDE Tnp4" evidence="3">
    <location>
        <begin position="103"/>
        <end position="240"/>
    </location>
</feature>
<sequence>MFRFVYGYTEDFVDWLWARLQQDLQLGRPFRKPHLLELLRGYKQNSDYHEMRTRCGGSFAQTVADLEIRLHDFLLEHPYIPQSLLGLPRFGGNGPFRNVIGHVDVFPIRIRRPSHNQGCYYQPKYKSHVVKIQAVVDLRGRIVHVSLPWIGARHDLYIYRETVRLGELVVPPGTRLMADLGYASGGNRALRLITPHKRVRGRVLNDREVTFNQRHASLRSIVERAFGFLKRFDFSVYEMPVSCRQASRVAK</sequence>
<comment type="caution">
    <text evidence="4">The sequence shown here is derived from an EMBL/GenBank/DDBJ whole genome shotgun (WGS) entry which is preliminary data.</text>
</comment>
<organism evidence="4 5">
    <name type="scientific">Perkinsus olseni</name>
    <name type="common">Perkinsus atlanticus</name>
    <dbReference type="NCBI Taxonomy" id="32597"/>
    <lineage>
        <taxon>Eukaryota</taxon>
        <taxon>Sar</taxon>
        <taxon>Alveolata</taxon>
        <taxon>Perkinsozoa</taxon>
        <taxon>Perkinsea</taxon>
        <taxon>Perkinsida</taxon>
        <taxon>Perkinsidae</taxon>
        <taxon>Perkinsus</taxon>
    </lineage>
</organism>
<reference evidence="4 5" key="1">
    <citation type="submission" date="2020-04" db="EMBL/GenBank/DDBJ databases">
        <title>Perkinsus olseni comparative genomics.</title>
        <authorList>
            <person name="Bogema D.R."/>
        </authorList>
    </citation>
    <scope>NUCLEOTIDE SEQUENCE [LARGE SCALE GENOMIC DNA]</scope>
    <source>
        <strain evidence="4">00978-12</strain>
    </source>
</reference>
<protein>
    <recommendedName>
        <fullName evidence="3">DDE Tnp4 domain-containing protein</fullName>
    </recommendedName>
</protein>
<dbReference type="OrthoDB" id="776343at2759"/>
<gene>
    <name evidence="4" type="ORF">FOZ60_015789</name>
</gene>
<evidence type="ECO:0000313" key="4">
    <source>
        <dbReference type="EMBL" id="KAF4678988.1"/>
    </source>
</evidence>
<dbReference type="EMBL" id="JABANP010000805">
    <property type="protein sequence ID" value="KAF4678988.1"/>
    <property type="molecule type" value="Genomic_DNA"/>
</dbReference>
<evidence type="ECO:0000256" key="2">
    <source>
        <dbReference type="ARBA" id="ARBA00022723"/>
    </source>
</evidence>
<keyword evidence="2" id="KW-0479">Metal-binding</keyword>
<dbReference type="Proteomes" id="UP000541610">
    <property type="component" value="Unassembled WGS sequence"/>
</dbReference>
<evidence type="ECO:0000259" key="3">
    <source>
        <dbReference type="Pfam" id="PF13359"/>
    </source>
</evidence>
<name>A0A7J6N4Y2_PEROL</name>
<dbReference type="InterPro" id="IPR027806">
    <property type="entry name" value="HARBI1_dom"/>
</dbReference>
<evidence type="ECO:0000313" key="5">
    <source>
        <dbReference type="Proteomes" id="UP000541610"/>
    </source>
</evidence>
<dbReference type="GO" id="GO:0046872">
    <property type="term" value="F:metal ion binding"/>
    <property type="evidence" value="ECO:0007669"/>
    <property type="project" value="UniProtKB-KW"/>
</dbReference>